<evidence type="ECO:0000259" key="3">
    <source>
        <dbReference type="Pfam" id="PF00823"/>
    </source>
</evidence>
<dbReference type="Proteomes" id="UP001156441">
    <property type="component" value="Unassembled WGS sequence"/>
</dbReference>
<keyword evidence="5" id="KW-1185">Reference proteome</keyword>
<sequence length="415" mass="43975">MTEPTPEVPAGETPRWRGHTHKELYLMLHEGPGAAASAEPSRRWQEIAAELDEIGLDLRKALEQSGAGWSGRAAGRAYDRLSVTAAWATETSTAAAHMRTAVEDQGDHIAKARADMPPPEDVPATAPDPTVAPAAQVARTQTDLETAEASANSAEERAFEVMAAYELNSETNTAGLSVFTDPPELVERGEMHHGGGVGHHEVSRPSWLLGWLRPRRQEHRRPWWHHFVGGDRWEAPTTSSSAPVLEQPAPRAPAPAPAPTPPAPAPNPGGFSGAVLAPVAPDSEERRRKPNRSTAVVSGGSAPAPSAPAPKLGADLNAAAASQVAATAHHTNAPVAPTTAAPVAHQDRMALRRFGVEAIGSSQWFGDDEEPVVGESPRRRWDLREPAGGVTEAVSILGEEHQLPPTVIGDGHTPR</sequence>
<feature type="domain" description="PPE" evidence="3">
    <location>
        <begin position="27"/>
        <end position="171"/>
    </location>
</feature>
<dbReference type="Gene3D" id="1.20.1260.20">
    <property type="entry name" value="PPE superfamily"/>
    <property type="match status" value="1"/>
</dbReference>
<feature type="compositionally biased region" description="Basic and acidic residues" evidence="2">
    <location>
        <begin position="376"/>
        <end position="385"/>
    </location>
</feature>
<evidence type="ECO:0000313" key="4">
    <source>
        <dbReference type="EMBL" id="MCT2586184.1"/>
    </source>
</evidence>
<reference evidence="4 5" key="1">
    <citation type="submission" date="2021-02" db="EMBL/GenBank/DDBJ databases">
        <title>Actinophytocola xerophila sp. nov., isolated from soil of cotton cropping field.</title>
        <authorList>
            <person name="Huang R."/>
            <person name="Chen X."/>
            <person name="Ge X."/>
            <person name="Liu W."/>
        </authorList>
    </citation>
    <scope>NUCLEOTIDE SEQUENCE [LARGE SCALE GENOMIC DNA]</scope>
    <source>
        <strain evidence="4 5">S1-96</strain>
    </source>
</reference>
<dbReference type="EMBL" id="JAFFZE010000017">
    <property type="protein sequence ID" value="MCT2586184.1"/>
    <property type="molecule type" value="Genomic_DNA"/>
</dbReference>
<gene>
    <name evidence="4" type="ORF">JT362_23990</name>
</gene>
<accession>A0ABT2JE79</accession>
<feature type="compositionally biased region" description="Low complexity" evidence="2">
    <location>
        <begin position="295"/>
        <end position="304"/>
    </location>
</feature>
<dbReference type="SUPFAM" id="SSF140459">
    <property type="entry name" value="PE/PPE dimer-like"/>
    <property type="match status" value="1"/>
</dbReference>
<comment type="caution">
    <text evidence="4">The sequence shown here is derived from an EMBL/GenBank/DDBJ whole genome shotgun (WGS) entry which is preliminary data.</text>
</comment>
<organism evidence="4 5">
    <name type="scientific">Actinophytocola gossypii</name>
    <dbReference type="NCBI Taxonomy" id="2812003"/>
    <lineage>
        <taxon>Bacteria</taxon>
        <taxon>Bacillati</taxon>
        <taxon>Actinomycetota</taxon>
        <taxon>Actinomycetes</taxon>
        <taxon>Pseudonocardiales</taxon>
        <taxon>Pseudonocardiaceae</taxon>
    </lineage>
</organism>
<dbReference type="RefSeq" id="WP_260193973.1">
    <property type="nucleotide sequence ID" value="NZ_JAFFZE010000017.1"/>
</dbReference>
<proteinExistence type="inferred from homology"/>
<name>A0ABT2JE79_9PSEU</name>
<dbReference type="InterPro" id="IPR038332">
    <property type="entry name" value="PPE_sf"/>
</dbReference>
<feature type="region of interest" description="Disordered" evidence="2">
    <location>
        <begin position="235"/>
        <end position="312"/>
    </location>
</feature>
<evidence type="ECO:0000256" key="2">
    <source>
        <dbReference type="SAM" id="MobiDB-lite"/>
    </source>
</evidence>
<evidence type="ECO:0000256" key="1">
    <source>
        <dbReference type="ARBA" id="ARBA00010652"/>
    </source>
</evidence>
<evidence type="ECO:0000313" key="5">
    <source>
        <dbReference type="Proteomes" id="UP001156441"/>
    </source>
</evidence>
<feature type="region of interest" description="Disordered" evidence="2">
    <location>
        <begin position="367"/>
        <end position="386"/>
    </location>
</feature>
<feature type="compositionally biased region" description="Pro residues" evidence="2">
    <location>
        <begin position="250"/>
        <end position="267"/>
    </location>
</feature>
<protein>
    <submittedName>
        <fullName evidence="4">PPE domain-containing protein</fullName>
    </submittedName>
</protein>
<dbReference type="Pfam" id="PF00823">
    <property type="entry name" value="PPE"/>
    <property type="match status" value="1"/>
</dbReference>
<comment type="similarity">
    <text evidence="1">Belongs to the mycobacterial PPE family.</text>
</comment>
<dbReference type="InterPro" id="IPR000030">
    <property type="entry name" value="PPE_dom"/>
</dbReference>